<reference evidence="1" key="1">
    <citation type="submission" date="2014-12" db="EMBL/GenBank/DDBJ databases">
        <title>Parallel Evolution in Life History Adaptation Evident in the Tissue-Specific Poeciliopsis prolifica transcriptome.</title>
        <authorList>
            <person name="Jue N.K."/>
            <person name="Foley R.J."/>
            <person name="Obergfell C."/>
            <person name="Reznick D.N."/>
            <person name="O'Neill R.J."/>
            <person name="O'Neill M.J."/>
        </authorList>
    </citation>
    <scope>NUCLEOTIDE SEQUENCE</scope>
</reference>
<organism evidence="1">
    <name type="scientific">Poeciliopsis prolifica</name>
    <name type="common">blackstripe livebearer</name>
    <dbReference type="NCBI Taxonomy" id="188132"/>
    <lineage>
        <taxon>Eukaryota</taxon>
        <taxon>Metazoa</taxon>
        <taxon>Chordata</taxon>
        <taxon>Craniata</taxon>
        <taxon>Vertebrata</taxon>
        <taxon>Euteleostomi</taxon>
        <taxon>Actinopterygii</taxon>
        <taxon>Neopterygii</taxon>
        <taxon>Teleostei</taxon>
        <taxon>Neoteleostei</taxon>
        <taxon>Acanthomorphata</taxon>
        <taxon>Ovalentaria</taxon>
        <taxon>Atherinomorphae</taxon>
        <taxon>Cyprinodontiformes</taxon>
        <taxon>Poeciliidae</taxon>
        <taxon>Poeciliinae</taxon>
        <taxon>Poeciliopsis</taxon>
    </lineage>
</organism>
<proteinExistence type="predicted"/>
<dbReference type="EMBL" id="GBYX01476741">
    <property type="protein sequence ID" value="JAO04936.1"/>
    <property type="molecule type" value="Transcribed_RNA"/>
</dbReference>
<name>A0A0S7EM67_9TELE</name>
<gene>
    <name evidence="1" type="primary">PPUP942</name>
</gene>
<evidence type="ECO:0000313" key="1">
    <source>
        <dbReference type="EMBL" id="JAO04936.1"/>
    </source>
</evidence>
<protein>
    <submittedName>
        <fullName evidence="1">PPUP942</fullName>
    </submittedName>
</protein>
<sequence>MSSLSAEKAARAEPEMWRACIYSKSVLFQWLQAALISTINNRHIKAFAVQFPALHISRKLRLELHNLTWDCHFHNLQLERRRTEGLQFVGMGNTVPFSLRFRLGEEFSSP</sequence>
<dbReference type="AlphaFoldDB" id="A0A0S7EM67"/>
<accession>A0A0S7EM67</accession>